<dbReference type="EMBL" id="AP035768">
    <property type="protein sequence ID" value="BFO17257.1"/>
    <property type="molecule type" value="Genomic_DNA"/>
</dbReference>
<protein>
    <recommendedName>
        <fullName evidence="2">DUF4276 family protein</fullName>
    </recommendedName>
</protein>
<reference evidence="1" key="2">
    <citation type="submission" date="2024-07" db="EMBL/GenBank/DDBJ databases">
        <title>Streptomyces haneummycinica sp. nov., a new antibiotic-producing actinobacterium isolated from marine sediment.</title>
        <authorList>
            <person name="Uemura M."/>
            <person name="Hamada M."/>
            <person name="Hirano S."/>
            <person name="Kobayashi K."/>
            <person name="Ohshiro T."/>
            <person name="Kobayashi T."/>
            <person name="Terahara T."/>
        </authorList>
    </citation>
    <scope>NUCLEOTIDE SEQUENCE</scope>
    <source>
        <strain evidence="1">KM77-8</strain>
    </source>
</reference>
<evidence type="ECO:0000313" key="1">
    <source>
        <dbReference type="EMBL" id="BFO17257.1"/>
    </source>
</evidence>
<gene>
    <name evidence="1" type="ORF">SHKM778_36450</name>
</gene>
<sequence length="208" mass="22746">MTLRILFTGEGTSDNGLVPHIEAVAAAGGRHAVVTAPDFGRLGLTDCHAVADKLRALRGLGDAYDLVIVHRDSDTVGPEKRHQEVSEAVTTEWPGRPHIAVIPVRALEAWLLLDESAIRRVAENPRGRMNLDLPRGSAAERIADPKKLLQQTLATASGVSGRRLTTFRGRFPRHRHKLLEALDPCGPVSQLPSWQAFMTDLRTALDHV</sequence>
<proteinExistence type="predicted"/>
<evidence type="ECO:0008006" key="2">
    <source>
        <dbReference type="Google" id="ProtNLM"/>
    </source>
</evidence>
<dbReference type="AlphaFoldDB" id="A0AAT9HIE4"/>
<name>A0AAT9HIE4_9ACTN</name>
<accession>A0AAT9HIE4</accession>
<reference evidence="1" key="1">
    <citation type="submission" date="2024-06" db="EMBL/GenBank/DDBJ databases">
        <authorList>
            <consortium name="consrtm"/>
            <person name="Uemura M."/>
            <person name="Terahara T."/>
        </authorList>
    </citation>
    <scope>NUCLEOTIDE SEQUENCE</scope>
    <source>
        <strain evidence="1">KM77-8</strain>
    </source>
</reference>
<organism evidence="1">
    <name type="scientific">Streptomyces haneummycinicus</name>
    <dbReference type="NCBI Taxonomy" id="3074435"/>
    <lineage>
        <taxon>Bacteria</taxon>
        <taxon>Bacillati</taxon>
        <taxon>Actinomycetota</taxon>
        <taxon>Actinomycetes</taxon>
        <taxon>Kitasatosporales</taxon>
        <taxon>Streptomycetaceae</taxon>
        <taxon>Streptomyces</taxon>
    </lineage>
</organism>